<evidence type="ECO:0000256" key="2">
    <source>
        <dbReference type="ARBA" id="ARBA00022438"/>
    </source>
</evidence>
<dbReference type="Gene3D" id="3.40.630.10">
    <property type="entry name" value="Zn peptidases"/>
    <property type="match status" value="1"/>
</dbReference>
<evidence type="ECO:0000256" key="3">
    <source>
        <dbReference type="ARBA" id="ARBA00022670"/>
    </source>
</evidence>
<keyword evidence="7 9" id="KW-0862">Zinc</keyword>
<evidence type="ECO:0000256" key="5">
    <source>
        <dbReference type="ARBA" id="ARBA00022729"/>
    </source>
</evidence>
<evidence type="ECO:0000313" key="12">
    <source>
        <dbReference type="Proteomes" id="UP000559256"/>
    </source>
</evidence>
<dbReference type="GO" id="GO:0008235">
    <property type="term" value="F:metalloexopeptidase activity"/>
    <property type="evidence" value="ECO:0007669"/>
    <property type="project" value="InterPro"/>
</dbReference>
<dbReference type="InterPro" id="IPR045175">
    <property type="entry name" value="M28_fam"/>
</dbReference>
<feature type="signal peptide" evidence="9">
    <location>
        <begin position="1"/>
        <end position="20"/>
    </location>
</feature>
<proteinExistence type="inferred from homology"/>
<comment type="similarity">
    <text evidence="8">Belongs to the peptidase M28 family. M28E subfamily.</text>
</comment>
<feature type="chain" id="PRO_5034326023" description="Peptide hydrolase" evidence="9">
    <location>
        <begin position="21"/>
        <end position="378"/>
    </location>
</feature>
<protein>
    <recommendedName>
        <fullName evidence="9">Peptide hydrolase</fullName>
        <ecNumber evidence="9">3.4.-.-</ecNumber>
    </recommendedName>
</protein>
<dbReference type="GO" id="GO:0046872">
    <property type="term" value="F:metal ion binding"/>
    <property type="evidence" value="ECO:0007669"/>
    <property type="project" value="UniProtKB-KW"/>
</dbReference>
<evidence type="ECO:0000256" key="1">
    <source>
        <dbReference type="ARBA" id="ARBA00001947"/>
    </source>
</evidence>
<dbReference type="PANTHER" id="PTHR12147:SF56">
    <property type="entry name" value="AMINOPEPTIDASE YDR415C-RELATED"/>
    <property type="match status" value="1"/>
</dbReference>
<sequence length="378" mass="41726">MKFLSAALILLPGLFAQASSITHDDIVSKTAEGLRLLRFEDSAEPVWVTGEEKLEILRTHQHFLDVTEVWERKQSLPKSRAAEVDNDNDYPAPSHQKEVKALIETLSISNMQSNLDKLTSFNNRFFNLSDTGKEASQFVLDTVSAIAEGHENVTAKAFQHSWTQFSVIAKIAGSQADSPLTILGGHLDSINANRNPNLLRAPGADDNGSGAVNIIEIFRALVDGGFSPSTPVEFHWYSGEEPGNLGSQDIATTYKSDDVDVKGYMNFDMTAYVKPGTEEVVSLHTDFVDEGLNTFVGQLVDEHSRLSWVPDECGYACSDHASWYEEGYPTTFPAEAPTVDENPFIHSENDTIDVDGFSWEHSLEFAKIGLAFVYELAI</sequence>
<dbReference type="CDD" id="cd03879">
    <property type="entry name" value="M28_AAP"/>
    <property type="match status" value="1"/>
</dbReference>
<feature type="domain" description="Peptidase M28" evidence="10">
    <location>
        <begin position="167"/>
        <end position="366"/>
    </location>
</feature>
<keyword evidence="12" id="KW-1185">Reference proteome</keyword>
<dbReference type="PANTHER" id="PTHR12147">
    <property type="entry name" value="METALLOPEPTIDASE M28 FAMILY MEMBER"/>
    <property type="match status" value="1"/>
</dbReference>
<evidence type="ECO:0000256" key="4">
    <source>
        <dbReference type="ARBA" id="ARBA00022723"/>
    </source>
</evidence>
<evidence type="ECO:0000256" key="7">
    <source>
        <dbReference type="ARBA" id="ARBA00022833"/>
    </source>
</evidence>
<accession>A0A8H5CNT3</accession>
<dbReference type="OrthoDB" id="2214at2759"/>
<dbReference type="SUPFAM" id="SSF53187">
    <property type="entry name" value="Zn-dependent exopeptidases"/>
    <property type="match status" value="1"/>
</dbReference>
<evidence type="ECO:0000259" key="10">
    <source>
        <dbReference type="Pfam" id="PF04389"/>
    </source>
</evidence>
<gene>
    <name evidence="11" type="ORF">D9758_012876</name>
</gene>
<keyword evidence="5 9" id="KW-0732">Signal</keyword>
<name>A0A8H5CNT3_9AGAR</name>
<comment type="caution">
    <text evidence="11">The sequence shown here is derived from an EMBL/GenBank/DDBJ whole genome shotgun (WGS) entry which is preliminary data.</text>
</comment>
<dbReference type="InterPro" id="IPR018247">
    <property type="entry name" value="EF_Hand_1_Ca_BS"/>
</dbReference>
<evidence type="ECO:0000256" key="6">
    <source>
        <dbReference type="ARBA" id="ARBA00022801"/>
    </source>
</evidence>
<evidence type="ECO:0000313" key="11">
    <source>
        <dbReference type="EMBL" id="KAF5344032.1"/>
    </source>
</evidence>
<keyword evidence="4 9" id="KW-0479">Metal-binding</keyword>
<reference evidence="11 12" key="1">
    <citation type="journal article" date="2020" name="ISME J.">
        <title>Uncovering the hidden diversity of litter-decomposition mechanisms in mushroom-forming fungi.</title>
        <authorList>
            <person name="Floudas D."/>
            <person name="Bentzer J."/>
            <person name="Ahren D."/>
            <person name="Johansson T."/>
            <person name="Persson P."/>
            <person name="Tunlid A."/>
        </authorList>
    </citation>
    <scope>NUCLEOTIDE SEQUENCE [LARGE SCALE GENOMIC DNA]</scope>
    <source>
        <strain evidence="11 12">CBS 291.85</strain>
    </source>
</reference>
<dbReference type="GO" id="GO:0006508">
    <property type="term" value="P:proteolysis"/>
    <property type="evidence" value="ECO:0007669"/>
    <property type="project" value="UniProtKB-KW"/>
</dbReference>
<dbReference type="AlphaFoldDB" id="A0A8H5CNT3"/>
<dbReference type="EMBL" id="JAACJM010000130">
    <property type="protein sequence ID" value="KAF5344032.1"/>
    <property type="molecule type" value="Genomic_DNA"/>
</dbReference>
<dbReference type="GO" id="GO:0004177">
    <property type="term" value="F:aminopeptidase activity"/>
    <property type="evidence" value="ECO:0007669"/>
    <property type="project" value="UniProtKB-KW"/>
</dbReference>
<organism evidence="11 12">
    <name type="scientific">Tetrapyrgos nigripes</name>
    <dbReference type="NCBI Taxonomy" id="182062"/>
    <lineage>
        <taxon>Eukaryota</taxon>
        <taxon>Fungi</taxon>
        <taxon>Dikarya</taxon>
        <taxon>Basidiomycota</taxon>
        <taxon>Agaricomycotina</taxon>
        <taxon>Agaricomycetes</taxon>
        <taxon>Agaricomycetidae</taxon>
        <taxon>Agaricales</taxon>
        <taxon>Marasmiineae</taxon>
        <taxon>Marasmiaceae</taxon>
        <taxon>Tetrapyrgos</taxon>
    </lineage>
</organism>
<dbReference type="PROSITE" id="PS00018">
    <property type="entry name" value="EF_HAND_1"/>
    <property type="match status" value="1"/>
</dbReference>
<dbReference type="EC" id="3.4.-.-" evidence="9"/>
<comment type="cofactor">
    <cofactor evidence="1">
        <name>Zn(2+)</name>
        <dbReference type="ChEBI" id="CHEBI:29105"/>
    </cofactor>
</comment>
<evidence type="ECO:0000256" key="9">
    <source>
        <dbReference type="RuleBase" id="RU361240"/>
    </source>
</evidence>
<keyword evidence="2" id="KW-0031">Aminopeptidase</keyword>
<keyword evidence="3 9" id="KW-0645">Protease</keyword>
<dbReference type="Pfam" id="PF04389">
    <property type="entry name" value="Peptidase_M28"/>
    <property type="match status" value="1"/>
</dbReference>
<dbReference type="InterPro" id="IPR007484">
    <property type="entry name" value="Peptidase_M28"/>
</dbReference>
<dbReference type="Proteomes" id="UP000559256">
    <property type="component" value="Unassembled WGS sequence"/>
</dbReference>
<keyword evidence="6 9" id="KW-0378">Hydrolase</keyword>
<evidence type="ECO:0000256" key="8">
    <source>
        <dbReference type="ARBA" id="ARBA00043962"/>
    </source>
</evidence>